<feature type="non-terminal residue" evidence="2">
    <location>
        <position position="1"/>
    </location>
</feature>
<dbReference type="KEGG" id="cput:CONPUDRAFT_45980"/>
<gene>
    <name evidence="2" type="ORF">CONPUDRAFT_45980</name>
</gene>
<sequence>AHVRDLEKVKSYDENPRSSNSSLADLKRELIRSKDAQARSMSCTTGLKAKLASSDESVVSLQQKVKQLGSRCKQRRNEAEAFEESLARLVEGGVAWRSGLEEQM</sequence>
<keyword evidence="3" id="KW-1185">Reference proteome</keyword>
<dbReference type="GeneID" id="19207113"/>
<dbReference type="RefSeq" id="XP_007762562.1">
    <property type="nucleotide sequence ID" value="XM_007764372.1"/>
</dbReference>
<feature type="region of interest" description="Disordered" evidence="1">
    <location>
        <begin position="1"/>
        <end position="26"/>
    </location>
</feature>
<evidence type="ECO:0000313" key="2">
    <source>
        <dbReference type="EMBL" id="EIW86046.1"/>
    </source>
</evidence>
<reference evidence="3" key="1">
    <citation type="journal article" date="2012" name="Science">
        <title>The Paleozoic origin of enzymatic lignin decomposition reconstructed from 31 fungal genomes.</title>
        <authorList>
            <person name="Floudas D."/>
            <person name="Binder M."/>
            <person name="Riley R."/>
            <person name="Barry K."/>
            <person name="Blanchette R.A."/>
            <person name="Henrissat B."/>
            <person name="Martinez A.T."/>
            <person name="Otillar R."/>
            <person name="Spatafora J.W."/>
            <person name="Yadav J.S."/>
            <person name="Aerts A."/>
            <person name="Benoit I."/>
            <person name="Boyd A."/>
            <person name="Carlson A."/>
            <person name="Copeland A."/>
            <person name="Coutinho P.M."/>
            <person name="de Vries R.P."/>
            <person name="Ferreira P."/>
            <person name="Findley K."/>
            <person name="Foster B."/>
            <person name="Gaskell J."/>
            <person name="Glotzer D."/>
            <person name="Gorecki P."/>
            <person name="Heitman J."/>
            <person name="Hesse C."/>
            <person name="Hori C."/>
            <person name="Igarashi K."/>
            <person name="Jurgens J.A."/>
            <person name="Kallen N."/>
            <person name="Kersten P."/>
            <person name="Kohler A."/>
            <person name="Kuees U."/>
            <person name="Kumar T.K.A."/>
            <person name="Kuo A."/>
            <person name="LaButti K."/>
            <person name="Larrondo L.F."/>
            <person name="Lindquist E."/>
            <person name="Ling A."/>
            <person name="Lombard V."/>
            <person name="Lucas S."/>
            <person name="Lundell T."/>
            <person name="Martin R."/>
            <person name="McLaughlin D.J."/>
            <person name="Morgenstern I."/>
            <person name="Morin E."/>
            <person name="Murat C."/>
            <person name="Nagy L.G."/>
            <person name="Nolan M."/>
            <person name="Ohm R.A."/>
            <person name="Patyshakuliyeva A."/>
            <person name="Rokas A."/>
            <person name="Ruiz-Duenas F.J."/>
            <person name="Sabat G."/>
            <person name="Salamov A."/>
            <person name="Samejima M."/>
            <person name="Schmutz J."/>
            <person name="Slot J.C."/>
            <person name="St John F."/>
            <person name="Stenlid J."/>
            <person name="Sun H."/>
            <person name="Sun S."/>
            <person name="Syed K."/>
            <person name="Tsang A."/>
            <person name="Wiebenga A."/>
            <person name="Young D."/>
            <person name="Pisabarro A."/>
            <person name="Eastwood D.C."/>
            <person name="Martin F."/>
            <person name="Cullen D."/>
            <person name="Grigoriev I.V."/>
            <person name="Hibbett D.S."/>
        </authorList>
    </citation>
    <scope>NUCLEOTIDE SEQUENCE [LARGE SCALE GENOMIC DNA]</scope>
    <source>
        <strain evidence="3">RWD-64-598 SS2</strain>
    </source>
</reference>
<evidence type="ECO:0000313" key="3">
    <source>
        <dbReference type="Proteomes" id="UP000053558"/>
    </source>
</evidence>
<dbReference type="Proteomes" id="UP000053558">
    <property type="component" value="Unassembled WGS sequence"/>
</dbReference>
<name>A0A5M3N426_CONPW</name>
<proteinExistence type="predicted"/>
<dbReference type="AlphaFoldDB" id="A0A5M3N426"/>
<comment type="caution">
    <text evidence="2">The sequence shown here is derived from an EMBL/GenBank/DDBJ whole genome shotgun (WGS) entry which is preliminary data.</text>
</comment>
<protein>
    <submittedName>
        <fullName evidence="2">Uncharacterized protein</fullName>
    </submittedName>
</protein>
<organism evidence="2 3">
    <name type="scientific">Coniophora puteana (strain RWD-64-598)</name>
    <name type="common">Brown rot fungus</name>
    <dbReference type="NCBI Taxonomy" id="741705"/>
    <lineage>
        <taxon>Eukaryota</taxon>
        <taxon>Fungi</taxon>
        <taxon>Dikarya</taxon>
        <taxon>Basidiomycota</taxon>
        <taxon>Agaricomycotina</taxon>
        <taxon>Agaricomycetes</taxon>
        <taxon>Agaricomycetidae</taxon>
        <taxon>Boletales</taxon>
        <taxon>Coniophorineae</taxon>
        <taxon>Coniophoraceae</taxon>
        <taxon>Coniophora</taxon>
    </lineage>
</organism>
<accession>A0A5M3N426</accession>
<feature type="compositionally biased region" description="Basic and acidic residues" evidence="1">
    <location>
        <begin position="1"/>
        <end position="16"/>
    </location>
</feature>
<evidence type="ECO:0000256" key="1">
    <source>
        <dbReference type="SAM" id="MobiDB-lite"/>
    </source>
</evidence>
<dbReference type="EMBL" id="JH711573">
    <property type="protein sequence ID" value="EIW86046.1"/>
    <property type="molecule type" value="Genomic_DNA"/>
</dbReference>
<dbReference type="OMA" id="QARSMSC"/>